<name>A0A9P8A933_MORAP</name>
<proteinExistence type="predicted"/>
<feature type="compositionally biased region" description="Basic and acidic residues" evidence="1">
    <location>
        <begin position="219"/>
        <end position="239"/>
    </location>
</feature>
<accession>A0A9P8A933</accession>
<sequence length="239" mass="26618">MAAYSTSAKASWLMCLGLLLLALLVPQHAEAHGAMLYPPPRGGVGTKSFNWRIHTFIDYKGFKFPCGGYNKPGPVTNMKAGQVIPVRFWTAGMNDKRDEKRLPTKKISQARHGGGLCEFSLSYDGGKSYHVIGSYTKTCPDIYYEWKVRIPKNVPSCTETGRCLFAFSWTASLVPQFYHNCADVRIQGVKGGKLPSKMMQKYDFKAKGVRRGVTFPGDGKSHERGSGPNKDEERRNLRG</sequence>
<comment type="caution">
    <text evidence="3">The sequence shown here is derived from an EMBL/GenBank/DDBJ whole genome shotgun (WGS) entry which is preliminary data.</text>
</comment>
<evidence type="ECO:0000313" key="4">
    <source>
        <dbReference type="Proteomes" id="UP000717515"/>
    </source>
</evidence>
<dbReference type="Proteomes" id="UP000717515">
    <property type="component" value="Unassembled WGS sequence"/>
</dbReference>
<dbReference type="AlphaFoldDB" id="A0A9P8A933"/>
<dbReference type="EMBL" id="JAIFTL010000054">
    <property type="protein sequence ID" value="KAG9324886.1"/>
    <property type="molecule type" value="Genomic_DNA"/>
</dbReference>
<feature type="region of interest" description="Disordered" evidence="1">
    <location>
        <begin position="213"/>
        <end position="239"/>
    </location>
</feature>
<evidence type="ECO:0000256" key="2">
    <source>
        <dbReference type="SAM" id="SignalP"/>
    </source>
</evidence>
<dbReference type="PANTHER" id="PTHR36182">
    <property type="entry name" value="PROTEIN, PUTATIVE (AFU_ORTHOLOGUE AFUA_6G10930)-RELATED"/>
    <property type="match status" value="1"/>
</dbReference>
<feature type="chain" id="PRO_5040157054" evidence="2">
    <location>
        <begin position="32"/>
        <end position="239"/>
    </location>
</feature>
<gene>
    <name evidence="3" type="ORF">KVV02_003293</name>
</gene>
<reference evidence="3" key="1">
    <citation type="submission" date="2021-07" db="EMBL/GenBank/DDBJ databases">
        <title>Draft genome of Mortierella alpina, strain LL118, isolated from an aspen leaf litter sample.</title>
        <authorList>
            <person name="Yang S."/>
            <person name="Vinatzer B.A."/>
        </authorList>
    </citation>
    <scope>NUCLEOTIDE SEQUENCE</scope>
    <source>
        <strain evidence="3">LL118</strain>
    </source>
</reference>
<feature type="signal peptide" evidence="2">
    <location>
        <begin position="1"/>
        <end position="31"/>
    </location>
</feature>
<evidence type="ECO:0000256" key="1">
    <source>
        <dbReference type="SAM" id="MobiDB-lite"/>
    </source>
</evidence>
<dbReference type="Gene3D" id="2.70.50.70">
    <property type="match status" value="1"/>
</dbReference>
<keyword evidence="2" id="KW-0732">Signal</keyword>
<protein>
    <submittedName>
        <fullName evidence="3">Uncharacterized protein</fullName>
    </submittedName>
</protein>
<organism evidence="3 4">
    <name type="scientific">Mortierella alpina</name>
    <name type="common">Oleaginous fungus</name>
    <name type="synonym">Mortierella renispora</name>
    <dbReference type="NCBI Taxonomy" id="64518"/>
    <lineage>
        <taxon>Eukaryota</taxon>
        <taxon>Fungi</taxon>
        <taxon>Fungi incertae sedis</taxon>
        <taxon>Mucoromycota</taxon>
        <taxon>Mortierellomycotina</taxon>
        <taxon>Mortierellomycetes</taxon>
        <taxon>Mortierellales</taxon>
        <taxon>Mortierellaceae</taxon>
        <taxon>Mortierella</taxon>
    </lineage>
</organism>
<evidence type="ECO:0000313" key="3">
    <source>
        <dbReference type="EMBL" id="KAG9324886.1"/>
    </source>
</evidence>
<dbReference type="PANTHER" id="PTHR36182:SF1">
    <property type="entry name" value="PROTEIN, PUTATIVE (AFU_ORTHOLOGUE AFUA_6G10930)-RELATED"/>
    <property type="match status" value="1"/>
</dbReference>